<evidence type="ECO:0000256" key="2">
    <source>
        <dbReference type="ARBA" id="ARBA00022737"/>
    </source>
</evidence>
<comment type="caution">
    <text evidence="5">Lacks conserved residue(s) required for the propagation of feature annotation.</text>
</comment>
<sequence length="657" mass="76144">MISLSSLLLEKSGRMDDLLLQMDAQLRLYLWTIHELNAIKYATELQNASRNQIRVSHYKKRWRDRYIKPASKPHTTQGLPHDTKIDPEKNVYEDGDEVRCGFPGLPHDTKIDPEKNVYEDGDEVRYSCPYDKIYVKTQTKKCVAGVWTGPRSTCGYFIKNQLMNVKVINLQNNKTIVDMITSNYSNSEYPACYYDGKATAVLVPDAQVAHDWHFEFSSSMFFDFFLLNIKIPKLGLQVRGASNEIDSMRVRNIRIEGEEDRTCALDFSTRDKWTKIFWFWCTESVDKVLNRTLEIKFTTYSSQTIKSIGLHQVYFTGKATAVLVPDAQVAHDWHFEFSSSMFFDFFLLNIKIPKLGLQARGASNEIDSMRVRNIRIEGEEDRTCALDFSTRDKWTKIFWFWCTESVDKVLNRTLEIKFTTYSSQTIKSIGLHQVYFTKLQYCGHPTVPLMAKYVPNNEETQQIVCDPKVSYDINSAANSSDLILSDDQLMGDCLDNEYWAGNPKCVPKLYCKVELNEVSEEIMSVKNAYIFDKNKWYAIEGTSISFRCKPGFEFVTDSFRTCLYNSTWDQMAPVCRNAEKGFTVPVIIILVVIVILVIVLLVAVIMRRRNSRMKSEPNMDFNGKEDDFNTYDDIYHNGNEDYADPTYYEHLGQNRYE</sequence>
<feature type="domain" description="Sushi" evidence="7">
    <location>
        <begin position="98"/>
        <end position="156"/>
    </location>
</feature>
<evidence type="ECO:0000256" key="3">
    <source>
        <dbReference type="ARBA" id="ARBA00023157"/>
    </source>
</evidence>
<dbReference type="InterPro" id="IPR050350">
    <property type="entry name" value="Compl-Cell_Adhes-Reg"/>
</dbReference>
<dbReference type="EMBL" id="CAJPVJ010004887">
    <property type="protein sequence ID" value="CAG2169021.1"/>
    <property type="molecule type" value="Genomic_DNA"/>
</dbReference>
<feature type="transmembrane region" description="Helical" evidence="6">
    <location>
        <begin position="582"/>
        <end position="605"/>
    </location>
</feature>
<protein>
    <recommendedName>
        <fullName evidence="7">Sushi domain-containing protein</fullName>
    </recommendedName>
</protein>
<evidence type="ECO:0000256" key="4">
    <source>
        <dbReference type="ARBA" id="ARBA00023180"/>
    </source>
</evidence>
<proteinExistence type="predicted"/>
<feature type="disulfide bond" evidence="5">
    <location>
        <begin position="548"/>
        <end position="575"/>
    </location>
</feature>
<reference evidence="8" key="1">
    <citation type="submission" date="2020-11" db="EMBL/GenBank/DDBJ databases">
        <authorList>
            <person name="Tran Van P."/>
        </authorList>
    </citation>
    <scope>NUCLEOTIDE SEQUENCE</scope>
</reference>
<keyword evidence="1 5" id="KW-0768">Sushi</keyword>
<evidence type="ECO:0000256" key="1">
    <source>
        <dbReference type="ARBA" id="ARBA00022659"/>
    </source>
</evidence>
<dbReference type="CDD" id="cd00033">
    <property type="entry name" value="CCP"/>
    <property type="match status" value="2"/>
</dbReference>
<dbReference type="Pfam" id="PF00084">
    <property type="entry name" value="Sushi"/>
    <property type="match status" value="1"/>
</dbReference>
<dbReference type="OrthoDB" id="6103690at2759"/>
<dbReference type="SUPFAM" id="SSF57535">
    <property type="entry name" value="Complement control module/SCR domain"/>
    <property type="match status" value="2"/>
</dbReference>
<evidence type="ECO:0000259" key="7">
    <source>
        <dbReference type="PROSITE" id="PS50923"/>
    </source>
</evidence>
<evidence type="ECO:0000313" key="8">
    <source>
        <dbReference type="EMBL" id="CAD7651831.1"/>
    </source>
</evidence>
<dbReference type="InterPro" id="IPR000436">
    <property type="entry name" value="Sushi_SCR_CCP_dom"/>
</dbReference>
<keyword evidence="9" id="KW-1185">Reference proteome</keyword>
<keyword evidence="6" id="KW-0812">Transmembrane</keyword>
<accession>A0A7R9M413</accession>
<keyword evidence="6" id="KW-1133">Transmembrane helix</keyword>
<dbReference type="Proteomes" id="UP000728032">
    <property type="component" value="Unassembled WGS sequence"/>
</dbReference>
<dbReference type="EMBL" id="OC919712">
    <property type="protein sequence ID" value="CAD7651831.1"/>
    <property type="molecule type" value="Genomic_DNA"/>
</dbReference>
<feature type="domain" description="Sushi" evidence="7">
    <location>
        <begin position="509"/>
        <end position="577"/>
    </location>
</feature>
<dbReference type="AlphaFoldDB" id="A0A7R9M413"/>
<dbReference type="PANTHER" id="PTHR19325">
    <property type="entry name" value="COMPLEMENT COMPONENT-RELATED SUSHI DOMAIN-CONTAINING"/>
    <property type="match status" value="1"/>
</dbReference>
<organism evidence="8">
    <name type="scientific">Oppiella nova</name>
    <dbReference type="NCBI Taxonomy" id="334625"/>
    <lineage>
        <taxon>Eukaryota</taxon>
        <taxon>Metazoa</taxon>
        <taxon>Ecdysozoa</taxon>
        <taxon>Arthropoda</taxon>
        <taxon>Chelicerata</taxon>
        <taxon>Arachnida</taxon>
        <taxon>Acari</taxon>
        <taxon>Acariformes</taxon>
        <taxon>Sarcoptiformes</taxon>
        <taxon>Oribatida</taxon>
        <taxon>Brachypylina</taxon>
        <taxon>Oppioidea</taxon>
        <taxon>Oppiidae</taxon>
        <taxon>Oppiella</taxon>
    </lineage>
</organism>
<dbReference type="PANTHER" id="PTHR19325:SF560">
    <property type="entry name" value="SUSHI, VON WILLEBRAND FACTOR TYPE A, EGF AND PENTRAXIN DOMAIN-CONTAINING PROTEIN 1"/>
    <property type="match status" value="1"/>
</dbReference>
<dbReference type="InterPro" id="IPR035976">
    <property type="entry name" value="Sushi/SCR/CCP_sf"/>
</dbReference>
<name>A0A7R9M413_9ACAR</name>
<evidence type="ECO:0000313" key="9">
    <source>
        <dbReference type="Proteomes" id="UP000728032"/>
    </source>
</evidence>
<dbReference type="SMART" id="SM00032">
    <property type="entry name" value="CCP"/>
    <property type="match status" value="2"/>
</dbReference>
<keyword evidence="6" id="KW-0472">Membrane</keyword>
<keyword evidence="4" id="KW-0325">Glycoprotein</keyword>
<dbReference type="Gene3D" id="2.10.70.10">
    <property type="entry name" value="Complement Module, domain 1"/>
    <property type="match status" value="2"/>
</dbReference>
<evidence type="ECO:0000256" key="6">
    <source>
        <dbReference type="SAM" id="Phobius"/>
    </source>
</evidence>
<dbReference type="PROSITE" id="PS50923">
    <property type="entry name" value="SUSHI"/>
    <property type="match status" value="2"/>
</dbReference>
<feature type="non-terminal residue" evidence="8">
    <location>
        <position position="1"/>
    </location>
</feature>
<gene>
    <name evidence="8" type="ORF">ONB1V03_LOCUS8505</name>
</gene>
<keyword evidence="3 5" id="KW-1015">Disulfide bond</keyword>
<keyword evidence="2" id="KW-0677">Repeat</keyword>
<evidence type="ECO:0000256" key="5">
    <source>
        <dbReference type="PROSITE-ProRule" id="PRU00302"/>
    </source>
</evidence>